<comment type="caution">
    <text evidence="2">The sequence shown here is derived from an EMBL/GenBank/DDBJ whole genome shotgun (WGS) entry which is preliminary data.</text>
</comment>
<name>A0A9W9UE34_9EURO</name>
<protein>
    <submittedName>
        <fullName evidence="2">Uncharacterized protein</fullName>
    </submittedName>
</protein>
<evidence type="ECO:0000256" key="1">
    <source>
        <dbReference type="SAM" id="MobiDB-lite"/>
    </source>
</evidence>
<reference evidence="2" key="1">
    <citation type="submission" date="2022-12" db="EMBL/GenBank/DDBJ databases">
        <authorList>
            <person name="Petersen C."/>
        </authorList>
    </citation>
    <scope>NUCLEOTIDE SEQUENCE</scope>
    <source>
        <strain evidence="2">IBT 21472</strain>
    </source>
</reference>
<feature type="compositionally biased region" description="Basic residues" evidence="1">
    <location>
        <begin position="248"/>
        <end position="261"/>
    </location>
</feature>
<keyword evidence="3" id="KW-1185">Reference proteome</keyword>
<feature type="region of interest" description="Disordered" evidence="1">
    <location>
        <begin position="248"/>
        <end position="316"/>
    </location>
</feature>
<accession>A0A9W9UE34</accession>
<dbReference type="AlphaFoldDB" id="A0A9W9UE34"/>
<reference evidence="2" key="2">
    <citation type="journal article" date="2023" name="IMA Fungus">
        <title>Comparative genomic study of the Penicillium genus elucidates a diverse pangenome and 15 lateral gene transfer events.</title>
        <authorList>
            <person name="Petersen C."/>
            <person name="Sorensen T."/>
            <person name="Nielsen M.R."/>
            <person name="Sondergaard T.E."/>
            <person name="Sorensen J.L."/>
            <person name="Fitzpatrick D.A."/>
            <person name="Frisvad J.C."/>
            <person name="Nielsen K.L."/>
        </authorList>
    </citation>
    <scope>NUCLEOTIDE SEQUENCE</scope>
    <source>
        <strain evidence="2">IBT 21472</strain>
    </source>
</reference>
<feature type="compositionally biased region" description="Polar residues" evidence="1">
    <location>
        <begin position="287"/>
        <end position="316"/>
    </location>
</feature>
<gene>
    <name evidence="2" type="ORF">N7476_001752</name>
</gene>
<dbReference type="EMBL" id="JAPZBO010000001">
    <property type="protein sequence ID" value="KAJ5331969.1"/>
    <property type="molecule type" value="Genomic_DNA"/>
</dbReference>
<sequence length="480" mass="54259">MNHSFVPERFTVKINKRKSTARETYPRTVRELGKTEARMLTNILHLDNTGSSSHLVSLIEQLIHSLPKRLRRAQPLSISRVRSAGLCGVHKGLNSELINDILTRVQHEVTSGLRQIEEYLELIGDVEAEILAKLRTLQGMWTKPQMGKPVAPNALPYQINGCAACILARIAADSEMIRNLRVVLQSRTRTRKNHRAPTLLVFVDECIRHFGGDKADELFGIASNLAFQMKATRKACIKAWLIDNKDSRRHQRKLRSGRRRDRRSDGSTDRNPYIPPDRASYSRRTSDSPNTHESAMSRRSTTLTPVTSQSSLTSHRQSLYLHPKSIASTSLHVAPFGANSSTTSIHSWSEVERELGMIRTCREIATDNPYSRATPVPGARVEPLRVSRVDSRHEQLSMSMSMSMRNSPTYKPYVNENSSFLNYSSSDYWTDATLDSEEENLASTFKSQPPPQPQPRDPVLQGQPRVMTTWGMMVDQSNMI</sequence>
<evidence type="ECO:0000313" key="3">
    <source>
        <dbReference type="Proteomes" id="UP001147746"/>
    </source>
</evidence>
<evidence type="ECO:0000313" key="2">
    <source>
        <dbReference type="EMBL" id="KAJ5331969.1"/>
    </source>
</evidence>
<feature type="region of interest" description="Disordered" evidence="1">
    <location>
        <begin position="439"/>
        <end position="462"/>
    </location>
</feature>
<dbReference type="Proteomes" id="UP001147746">
    <property type="component" value="Unassembled WGS sequence"/>
</dbReference>
<proteinExistence type="predicted"/>
<organism evidence="2 3">
    <name type="scientific">Penicillium atrosanguineum</name>
    <dbReference type="NCBI Taxonomy" id="1132637"/>
    <lineage>
        <taxon>Eukaryota</taxon>
        <taxon>Fungi</taxon>
        <taxon>Dikarya</taxon>
        <taxon>Ascomycota</taxon>
        <taxon>Pezizomycotina</taxon>
        <taxon>Eurotiomycetes</taxon>
        <taxon>Eurotiomycetidae</taxon>
        <taxon>Eurotiales</taxon>
        <taxon>Aspergillaceae</taxon>
        <taxon>Penicillium</taxon>
    </lineage>
</organism>